<organism evidence="3 4">
    <name type="scientific">Pleuronectes platessa</name>
    <name type="common">European plaice</name>
    <dbReference type="NCBI Taxonomy" id="8262"/>
    <lineage>
        <taxon>Eukaryota</taxon>
        <taxon>Metazoa</taxon>
        <taxon>Chordata</taxon>
        <taxon>Craniata</taxon>
        <taxon>Vertebrata</taxon>
        <taxon>Euteleostomi</taxon>
        <taxon>Actinopterygii</taxon>
        <taxon>Neopterygii</taxon>
        <taxon>Teleostei</taxon>
        <taxon>Neoteleostei</taxon>
        <taxon>Acanthomorphata</taxon>
        <taxon>Carangaria</taxon>
        <taxon>Pleuronectiformes</taxon>
        <taxon>Pleuronectoidei</taxon>
        <taxon>Pleuronectidae</taxon>
        <taxon>Pleuronectes</taxon>
    </lineage>
</organism>
<gene>
    <name evidence="3" type="ORF">PLEPLA_LOCUS34321</name>
</gene>
<reference evidence="3" key="1">
    <citation type="submission" date="2020-03" db="EMBL/GenBank/DDBJ databases">
        <authorList>
            <person name="Weist P."/>
        </authorList>
    </citation>
    <scope>NUCLEOTIDE SEQUENCE</scope>
</reference>
<keyword evidence="4" id="KW-1185">Reference proteome</keyword>
<comment type="caution">
    <text evidence="3">The sequence shown here is derived from an EMBL/GenBank/DDBJ whole genome shotgun (WGS) entry which is preliminary data.</text>
</comment>
<evidence type="ECO:0000313" key="4">
    <source>
        <dbReference type="Proteomes" id="UP001153269"/>
    </source>
</evidence>
<evidence type="ECO:0000256" key="2">
    <source>
        <dbReference type="SAM" id="Phobius"/>
    </source>
</evidence>
<feature type="region of interest" description="Disordered" evidence="1">
    <location>
        <begin position="125"/>
        <end position="162"/>
    </location>
</feature>
<evidence type="ECO:0000313" key="3">
    <source>
        <dbReference type="EMBL" id="CAB1446596.1"/>
    </source>
</evidence>
<dbReference type="AlphaFoldDB" id="A0A9N7VDL4"/>
<evidence type="ECO:0000256" key="1">
    <source>
        <dbReference type="SAM" id="MobiDB-lite"/>
    </source>
</evidence>
<keyword evidence="2" id="KW-1133">Transmembrane helix</keyword>
<name>A0A9N7VDL4_PLEPL</name>
<dbReference type="Proteomes" id="UP001153269">
    <property type="component" value="Unassembled WGS sequence"/>
</dbReference>
<keyword evidence="2" id="KW-0812">Transmembrane</keyword>
<accession>A0A9N7VDL4</accession>
<keyword evidence="2" id="KW-0472">Membrane</keyword>
<protein>
    <submittedName>
        <fullName evidence="3">Uncharacterized protein</fullName>
    </submittedName>
</protein>
<proteinExistence type="predicted"/>
<feature type="transmembrane region" description="Helical" evidence="2">
    <location>
        <begin position="12"/>
        <end position="31"/>
    </location>
</feature>
<sequence>MFLTAWDEAGVLFLFLFLVLVLVLVLVHVLVHVHHALGSGFQSGVPEQLRGNQTQSATSKLPLSFQGLMGTDTFLLTQETLLFLTARRSSVSHRKSLERGGAGAAAARLMEDDVFTDAGHGSVAKRVSGHTAAGPRLSPPQPPTALIPTNDRRGNAQKGRRR</sequence>
<dbReference type="EMBL" id="CADEAL010003920">
    <property type="protein sequence ID" value="CAB1446596.1"/>
    <property type="molecule type" value="Genomic_DNA"/>
</dbReference>